<dbReference type="Proteomes" id="UP000031366">
    <property type="component" value="Unassembled WGS sequence"/>
</dbReference>
<dbReference type="EMBL" id="AYSO01000020">
    <property type="protein sequence ID" value="KIE45099.1"/>
    <property type="molecule type" value="Genomic_DNA"/>
</dbReference>
<name>A0A0C1TWL6_9CLOT</name>
<protein>
    <submittedName>
        <fullName evidence="1">Uncharacterized protein</fullName>
    </submittedName>
</protein>
<evidence type="ECO:0000313" key="2">
    <source>
        <dbReference type="Proteomes" id="UP000031366"/>
    </source>
</evidence>
<proteinExistence type="predicted"/>
<keyword evidence="2" id="KW-1185">Reference proteome</keyword>
<gene>
    <name evidence="1" type="ORF">U732_109</name>
</gene>
<evidence type="ECO:0000313" key="1">
    <source>
        <dbReference type="EMBL" id="KIE45099.1"/>
    </source>
</evidence>
<accession>A0A0C1TWL6</accession>
<comment type="caution">
    <text evidence="1">The sequence shown here is derived from an EMBL/GenBank/DDBJ whole genome shotgun (WGS) entry which is preliminary data.</text>
</comment>
<organism evidence="1 2">
    <name type="scientific">Clostridium argentinense CDC 2741</name>
    <dbReference type="NCBI Taxonomy" id="1418104"/>
    <lineage>
        <taxon>Bacteria</taxon>
        <taxon>Bacillati</taxon>
        <taxon>Bacillota</taxon>
        <taxon>Clostridia</taxon>
        <taxon>Eubacteriales</taxon>
        <taxon>Clostridiaceae</taxon>
        <taxon>Clostridium</taxon>
    </lineage>
</organism>
<reference evidence="1 2" key="1">
    <citation type="journal article" date="2015" name="Infect. Genet. Evol.">
        <title>Genomic sequences of six botulinum neurotoxin-producing strains representing three clostridial species illustrate the mobility and diversity of botulinum neurotoxin genes.</title>
        <authorList>
            <person name="Smith T.J."/>
            <person name="Hill K.K."/>
            <person name="Xie G."/>
            <person name="Foley B.T."/>
            <person name="Williamson C.H."/>
            <person name="Foster J.T."/>
            <person name="Johnson S.L."/>
            <person name="Chertkov O."/>
            <person name="Teshima H."/>
            <person name="Gibbons H.S."/>
            <person name="Johnsky L.A."/>
            <person name="Karavis M.A."/>
            <person name="Smith L.A."/>
        </authorList>
    </citation>
    <scope>NUCLEOTIDE SEQUENCE [LARGE SCALE GENOMIC DNA]</scope>
    <source>
        <strain evidence="1 2">CDC 2741</strain>
    </source>
</reference>
<sequence length="31" mass="3880">MIFDIDKIERKVLFMQRNLAKLLNHKKEFFI</sequence>
<dbReference type="AlphaFoldDB" id="A0A0C1TWL6"/>